<name>A0ABS2LD91_9CELL</name>
<accession>A0ABS2LD91</accession>
<dbReference type="RefSeq" id="WP_205305990.1">
    <property type="nucleotide sequence ID" value="NZ_BAAAVF010000005.1"/>
</dbReference>
<sequence length="59" mass="6854">MRGLPVLDAWLTKLEDGDLVVHYAPDTEAGFFYVPRRVPEDRDLIREPVLKTTRQRSVD</sequence>
<evidence type="ECO:0000313" key="2">
    <source>
        <dbReference type="Proteomes" id="UP000698059"/>
    </source>
</evidence>
<comment type="caution">
    <text evidence="1">The sequence shown here is derived from an EMBL/GenBank/DDBJ whole genome shotgun (WGS) entry which is preliminary data.</text>
</comment>
<gene>
    <name evidence="1" type="ORF">JOD49_000699</name>
</gene>
<dbReference type="EMBL" id="JAFBBO010000001">
    <property type="protein sequence ID" value="MBM7477779.1"/>
    <property type="molecule type" value="Genomic_DNA"/>
</dbReference>
<protein>
    <submittedName>
        <fullName evidence="1">Uncharacterized protein</fullName>
    </submittedName>
</protein>
<keyword evidence="2" id="KW-1185">Reference proteome</keyword>
<evidence type="ECO:0000313" key="1">
    <source>
        <dbReference type="EMBL" id="MBM7477779.1"/>
    </source>
</evidence>
<reference evidence="1 2" key="1">
    <citation type="submission" date="2021-01" db="EMBL/GenBank/DDBJ databases">
        <title>Sequencing the genomes of 1000 actinobacteria strains.</title>
        <authorList>
            <person name="Klenk H.-P."/>
        </authorList>
    </citation>
    <scope>NUCLEOTIDE SEQUENCE [LARGE SCALE GENOMIC DNA]</scope>
    <source>
        <strain evidence="1 2">DSM 46000</strain>
    </source>
</reference>
<organism evidence="1 2">
    <name type="scientific">Oerskovia jenensis</name>
    <dbReference type="NCBI Taxonomy" id="162169"/>
    <lineage>
        <taxon>Bacteria</taxon>
        <taxon>Bacillati</taxon>
        <taxon>Actinomycetota</taxon>
        <taxon>Actinomycetes</taxon>
        <taxon>Micrococcales</taxon>
        <taxon>Cellulomonadaceae</taxon>
        <taxon>Oerskovia</taxon>
    </lineage>
</organism>
<dbReference type="Proteomes" id="UP000698059">
    <property type="component" value="Unassembled WGS sequence"/>
</dbReference>
<proteinExistence type="predicted"/>